<evidence type="ECO:0000256" key="1">
    <source>
        <dbReference type="SAM" id="SignalP"/>
    </source>
</evidence>
<dbReference type="Pfam" id="PF19882">
    <property type="entry name" value="DUF6355"/>
    <property type="match status" value="1"/>
</dbReference>
<evidence type="ECO:0000313" key="3">
    <source>
        <dbReference type="Proteomes" id="UP000629371"/>
    </source>
</evidence>
<name>A0ABS1MLQ0_9ACTN</name>
<feature type="chain" id="PRO_5045283572" evidence="1">
    <location>
        <begin position="21"/>
        <end position="93"/>
    </location>
</feature>
<dbReference type="InterPro" id="IPR045935">
    <property type="entry name" value="DUF6355"/>
</dbReference>
<proteinExistence type="predicted"/>
<dbReference type="EMBL" id="JAERRI010000001">
    <property type="protein sequence ID" value="MBL1087884.1"/>
    <property type="molecule type" value="Genomic_DNA"/>
</dbReference>
<reference evidence="2 3" key="1">
    <citation type="submission" date="2021-01" db="EMBL/GenBank/DDBJ databases">
        <title>WGS of actinomycetes isolated from Thailand.</title>
        <authorList>
            <person name="Thawai C."/>
        </authorList>
    </citation>
    <scope>NUCLEOTIDE SEQUENCE [LARGE SCALE GENOMIC DNA]</scope>
    <source>
        <strain evidence="2 3">CH9-7</strain>
    </source>
</reference>
<keyword evidence="3" id="KW-1185">Reference proteome</keyword>
<dbReference type="RefSeq" id="WP_201801128.1">
    <property type="nucleotide sequence ID" value="NZ_JAERRI010000001.1"/>
</dbReference>
<dbReference type="Proteomes" id="UP000629371">
    <property type="component" value="Unassembled WGS sequence"/>
</dbReference>
<organism evidence="2 3">
    <name type="scientific">Streptomyces siderophoricus</name>
    <dbReference type="NCBI Taxonomy" id="2802281"/>
    <lineage>
        <taxon>Bacteria</taxon>
        <taxon>Bacillati</taxon>
        <taxon>Actinomycetota</taxon>
        <taxon>Actinomycetes</taxon>
        <taxon>Kitasatosporales</taxon>
        <taxon>Streptomycetaceae</taxon>
        <taxon>Streptomyces</taxon>
    </lineage>
</organism>
<keyword evidence="1" id="KW-0732">Signal</keyword>
<protein>
    <submittedName>
        <fullName evidence="2">Uncharacterized protein</fullName>
    </submittedName>
</protein>
<feature type="signal peptide" evidence="1">
    <location>
        <begin position="1"/>
        <end position="20"/>
    </location>
</feature>
<evidence type="ECO:0000313" key="2">
    <source>
        <dbReference type="EMBL" id="MBL1087884.1"/>
    </source>
</evidence>
<accession>A0ABS1MLQ0</accession>
<gene>
    <name evidence="2" type="ORF">JK360_00490</name>
</gene>
<comment type="caution">
    <text evidence="2">The sequence shown here is derived from an EMBL/GenBank/DDBJ whole genome shotgun (WGS) entry which is preliminary data.</text>
</comment>
<sequence length="93" mass="9873">MRGFAALMLDAAAFCGTVAAAPGQASALAKEPCGFRKTGSDAYYRHGASNGSNVVIKVEVAWAPDHERCVRPDRTWLGSASRIQGAHYMGRTC</sequence>